<dbReference type="Pfam" id="PF21168">
    <property type="entry name" value="FkbO_Hyg5-like_N"/>
    <property type="match status" value="1"/>
</dbReference>
<sequence length="322" mass="35634">MSDDRTHRPPRLRWRAGIRDGPALAHIRHDSAPDADIFACPLRWLAGDFDAETWQLDGDLTQGTHHGWHYRRSGDLVFAARHVDDGDGPDPQAVQQIAHDAYRQLFALQGELGLRHVQRIWHWLSSVTAGAGDDQRYQRFCRGRAQALDTPGQPMTTLPPATLVDSARRGVRLHVLLGERAIEAVENPRQISAYDYPRAYGVRAPAFARAGIVTLADTPYLLISGTASIVGHASRHIGDVAAQSDEALTNVAAVIEAAAHRIGPRRLTELECIKAYLRHPEDAPVVHAVLRRRLPGVAVALLHAPLCRDDLLVEFEAQMRLL</sequence>
<evidence type="ECO:0000313" key="3">
    <source>
        <dbReference type="Proteomes" id="UP001595462"/>
    </source>
</evidence>
<comment type="caution">
    <text evidence="2">The sequence shown here is derived from an EMBL/GenBank/DDBJ whole genome shotgun (WGS) entry which is preliminary data.</text>
</comment>
<feature type="domain" description="Chorismatase FkbO/Hyg5-like N-terminal" evidence="1">
    <location>
        <begin position="52"/>
        <end position="176"/>
    </location>
</feature>
<organism evidence="2 3">
    <name type="scientific">Salinisphaera aquimarina</name>
    <dbReference type="NCBI Taxonomy" id="2094031"/>
    <lineage>
        <taxon>Bacteria</taxon>
        <taxon>Pseudomonadati</taxon>
        <taxon>Pseudomonadota</taxon>
        <taxon>Gammaproteobacteria</taxon>
        <taxon>Salinisphaerales</taxon>
        <taxon>Salinisphaeraceae</taxon>
        <taxon>Salinisphaera</taxon>
    </lineage>
</organism>
<dbReference type="InterPro" id="IPR049368">
    <property type="entry name" value="FkbO_Hyg5-like_N"/>
</dbReference>
<dbReference type="RefSeq" id="WP_380688623.1">
    <property type="nucleotide sequence ID" value="NZ_JBHRSS010000003.1"/>
</dbReference>
<dbReference type="InterPro" id="IPR035959">
    <property type="entry name" value="RutC-like_sf"/>
</dbReference>
<evidence type="ECO:0000259" key="1">
    <source>
        <dbReference type="Pfam" id="PF21168"/>
    </source>
</evidence>
<accession>A0ABV7EMS9</accession>
<dbReference type="Gene3D" id="3.30.1330.40">
    <property type="entry name" value="RutC-like"/>
    <property type="match status" value="1"/>
</dbReference>
<proteinExistence type="predicted"/>
<dbReference type="EMBL" id="JBHRSS010000003">
    <property type="protein sequence ID" value="MFC3104030.1"/>
    <property type="molecule type" value="Genomic_DNA"/>
</dbReference>
<dbReference type="CDD" id="cd06153">
    <property type="entry name" value="YjgF_YER057c_UK114_like_5"/>
    <property type="match status" value="1"/>
</dbReference>
<gene>
    <name evidence="2" type="ORF">ACFOSU_09010</name>
</gene>
<evidence type="ECO:0000313" key="2">
    <source>
        <dbReference type="EMBL" id="MFC3104030.1"/>
    </source>
</evidence>
<dbReference type="SUPFAM" id="SSF55298">
    <property type="entry name" value="YjgF-like"/>
    <property type="match status" value="1"/>
</dbReference>
<reference evidence="3" key="1">
    <citation type="journal article" date="2019" name="Int. J. Syst. Evol. Microbiol.">
        <title>The Global Catalogue of Microorganisms (GCM) 10K type strain sequencing project: providing services to taxonomists for standard genome sequencing and annotation.</title>
        <authorList>
            <consortium name="The Broad Institute Genomics Platform"/>
            <consortium name="The Broad Institute Genome Sequencing Center for Infectious Disease"/>
            <person name="Wu L."/>
            <person name="Ma J."/>
        </authorList>
    </citation>
    <scope>NUCLEOTIDE SEQUENCE [LARGE SCALE GENOMIC DNA]</scope>
    <source>
        <strain evidence="3">KCTC 52640</strain>
    </source>
</reference>
<keyword evidence="3" id="KW-1185">Reference proteome</keyword>
<name>A0ABV7EMS9_9GAMM</name>
<protein>
    <submittedName>
        <fullName evidence="2">Pteridine-dependent deoxygenase</fullName>
    </submittedName>
</protein>
<dbReference type="Proteomes" id="UP001595462">
    <property type="component" value="Unassembled WGS sequence"/>
</dbReference>